<dbReference type="PANTHER" id="PTHR43163:SF6">
    <property type="entry name" value="DIPEPTIDE TRANSPORT SYSTEM PERMEASE PROTEIN DPPB-RELATED"/>
    <property type="match status" value="1"/>
</dbReference>
<sequence>MSAGRLRFVAARLVQVLPVLTALLLIVVLLQQLMPGDPARVMAGPRATVEQVAQVRRDLGLDQPIFLQFWAYLTNLAEGDLGRSNRTGIPISAIVGDRAGATLWLMAGGLIVSTALAAPAALLMALRPRSVAARICARSLTILVNCPPFWIGLMLASVLALRTGWLPVGGFGETFGERLRSMVLPSLTIGLAAMPLLARSAAGSLRQVLAADHVTTARSLGITGWPLVRRHLLRNAMPPAVTLLSVQAAALLFGAVVVEQTFGLPGLGAELVSAAGQRDFPVVQALTLIFGCGIILINLLADLSVALLDPRTTWR</sequence>
<evidence type="ECO:0000256" key="4">
    <source>
        <dbReference type="ARBA" id="ARBA00022692"/>
    </source>
</evidence>
<keyword evidence="6 7" id="KW-0472">Membrane</keyword>
<feature type="transmembrane region" description="Helical" evidence="7">
    <location>
        <begin position="282"/>
        <end position="308"/>
    </location>
</feature>
<evidence type="ECO:0000256" key="5">
    <source>
        <dbReference type="ARBA" id="ARBA00022989"/>
    </source>
</evidence>
<dbReference type="InterPro" id="IPR000515">
    <property type="entry name" value="MetI-like"/>
</dbReference>
<gene>
    <name evidence="9" type="ORF">C1I98_23400</name>
</gene>
<dbReference type="PANTHER" id="PTHR43163">
    <property type="entry name" value="DIPEPTIDE TRANSPORT SYSTEM PERMEASE PROTEIN DPPB-RELATED"/>
    <property type="match status" value="1"/>
</dbReference>
<name>A0A2W2GQP3_9ACTN</name>
<evidence type="ECO:0000259" key="8">
    <source>
        <dbReference type="PROSITE" id="PS50928"/>
    </source>
</evidence>
<dbReference type="CDD" id="cd06261">
    <property type="entry name" value="TM_PBP2"/>
    <property type="match status" value="1"/>
</dbReference>
<evidence type="ECO:0000256" key="1">
    <source>
        <dbReference type="ARBA" id="ARBA00004651"/>
    </source>
</evidence>
<evidence type="ECO:0000313" key="9">
    <source>
        <dbReference type="EMBL" id="PZG39710.1"/>
    </source>
</evidence>
<keyword evidence="2 7" id="KW-0813">Transport</keyword>
<dbReference type="RefSeq" id="WP_111169582.1">
    <property type="nucleotide sequence ID" value="NZ_POUA01000203.1"/>
</dbReference>
<dbReference type="SUPFAM" id="SSF161098">
    <property type="entry name" value="MetI-like"/>
    <property type="match status" value="1"/>
</dbReference>
<dbReference type="InterPro" id="IPR035906">
    <property type="entry name" value="MetI-like_sf"/>
</dbReference>
<dbReference type="GO" id="GO:0055085">
    <property type="term" value="P:transmembrane transport"/>
    <property type="evidence" value="ECO:0007669"/>
    <property type="project" value="InterPro"/>
</dbReference>
<accession>A0A2W2GQP3</accession>
<dbReference type="Gene3D" id="1.10.3720.10">
    <property type="entry name" value="MetI-like"/>
    <property type="match status" value="1"/>
</dbReference>
<keyword evidence="3" id="KW-1003">Cell membrane</keyword>
<keyword evidence="5 7" id="KW-1133">Transmembrane helix</keyword>
<dbReference type="PROSITE" id="PS50928">
    <property type="entry name" value="ABC_TM1"/>
    <property type="match status" value="1"/>
</dbReference>
<reference evidence="9 10" key="1">
    <citation type="submission" date="2018-01" db="EMBL/GenBank/DDBJ databases">
        <title>Draft genome sequence of Sphaerisporangium sp. 7K107.</title>
        <authorList>
            <person name="Sahin N."/>
            <person name="Saygin H."/>
            <person name="Ay H."/>
        </authorList>
    </citation>
    <scope>NUCLEOTIDE SEQUENCE [LARGE SCALE GENOMIC DNA]</scope>
    <source>
        <strain evidence="9 10">7K107</strain>
    </source>
</reference>
<dbReference type="Proteomes" id="UP000248544">
    <property type="component" value="Unassembled WGS sequence"/>
</dbReference>
<dbReference type="GO" id="GO:0005886">
    <property type="term" value="C:plasma membrane"/>
    <property type="evidence" value="ECO:0007669"/>
    <property type="project" value="UniProtKB-SubCell"/>
</dbReference>
<keyword evidence="10" id="KW-1185">Reference proteome</keyword>
<protein>
    <recommendedName>
        <fullName evidence="8">ABC transmembrane type-1 domain-containing protein</fullName>
    </recommendedName>
</protein>
<organism evidence="9 10">
    <name type="scientific">Spongiactinospora gelatinilytica</name>
    <dbReference type="NCBI Taxonomy" id="2666298"/>
    <lineage>
        <taxon>Bacteria</taxon>
        <taxon>Bacillati</taxon>
        <taxon>Actinomycetota</taxon>
        <taxon>Actinomycetes</taxon>
        <taxon>Streptosporangiales</taxon>
        <taxon>Streptosporangiaceae</taxon>
        <taxon>Spongiactinospora</taxon>
    </lineage>
</organism>
<feature type="domain" description="ABC transmembrane type-1" evidence="8">
    <location>
        <begin position="99"/>
        <end position="301"/>
    </location>
</feature>
<evidence type="ECO:0000256" key="6">
    <source>
        <dbReference type="ARBA" id="ARBA00023136"/>
    </source>
</evidence>
<evidence type="ECO:0000313" key="10">
    <source>
        <dbReference type="Proteomes" id="UP000248544"/>
    </source>
</evidence>
<comment type="subcellular location">
    <subcellularLocation>
        <location evidence="1 7">Cell membrane</location>
        <topology evidence="1 7">Multi-pass membrane protein</topology>
    </subcellularLocation>
</comment>
<feature type="transmembrane region" description="Helical" evidence="7">
    <location>
        <begin position="240"/>
        <end position="262"/>
    </location>
</feature>
<proteinExistence type="inferred from homology"/>
<keyword evidence="4 7" id="KW-0812">Transmembrane</keyword>
<evidence type="ECO:0000256" key="2">
    <source>
        <dbReference type="ARBA" id="ARBA00022448"/>
    </source>
</evidence>
<feature type="transmembrane region" description="Helical" evidence="7">
    <location>
        <begin position="181"/>
        <end position="198"/>
    </location>
</feature>
<dbReference type="AlphaFoldDB" id="A0A2W2GQP3"/>
<evidence type="ECO:0000256" key="7">
    <source>
        <dbReference type="RuleBase" id="RU363032"/>
    </source>
</evidence>
<feature type="transmembrane region" description="Helical" evidence="7">
    <location>
        <begin position="12"/>
        <end position="34"/>
    </location>
</feature>
<dbReference type="InterPro" id="IPR045621">
    <property type="entry name" value="BPD_transp_1_N"/>
</dbReference>
<dbReference type="Pfam" id="PF00528">
    <property type="entry name" value="BPD_transp_1"/>
    <property type="match status" value="1"/>
</dbReference>
<feature type="transmembrane region" description="Helical" evidence="7">
    <location>
        <begin position="103"/>
        <end position="126"/>
    </location>
</feature>
<comment type="similarity">
    <text evidence="7">Belongs to the binding-protein-dependent transport system permease family.</text>
</comment>
<dbReference type="Pfam" id="PF19300">
    <property type="entry name" value="BPD_transp_1_N"/>
    <property type="match status" value="1"/>
</dbReference>
<dbReference type="EMBL" id="POUA01000203">
    <property type="protein sequence ID" value="PZG39710.1"/>
    <property type="molecule type" value="Genomic_DNA"/>
</dbReference>
<feature type="transmembrane region" description="Helical" evidence="7">
    <location>
        <begin position="138"/>
        <end position="161"/>
    </location>
</feature>
<comment type="caution">
    <text evidence="9">The sequence shown here is derived from an EMBL/GenBank/DDBJ whole genome shotgun (WGS) entry which is preliminary data.</text>
</comment>
<evidence type="ECO:0000256" key="3">
    <source>
        <dbReference type="ARBA" id="ARBA00022475"/>
    </source>
</evidence>